<evidence type="ECO:0000256" key="2">
    <source>
        <dbReference type="ARBA" id="ARBA00022574"/>
    </source>
</evidence>
<dbReference type="AlphaFoldDB" id="A0A0M0JBJ0"/>
<organism evidence="10 11">
    <name type="scientific">Chrysochromulina tobinii</name>
    <dbReference type="NCBI Taxonomy" id="1460289"/>
    <lineage>
        <taxon>Eukaryota</taxon>
        <taxon>Haptista</taxon>
        <taxon>Haptophyta</taxon>
        <taxon>Prymnesiophyceae</taxon>
        <taxon>Prymnesiales</taxon>
        <taxon>Chrysochromulinaceae</taxon>
        <taxon>Chrysochromulina</taxon>
    </lineage>
</organism>
<dbReference type="OrthoDB" id="408728at2759"/>
<evidence type="ECO:0000256" key="1">
    <source>
        <dbReference type="ARBA" id="ARBA00004138"/>
    </source>
</evidence>
<feature type="repeat" description="WD" evidence="6">
    <location>
        <begin position="103"/>
        <end position="135"/>
    </location>
</feature>
<keyword evidence="4" id="KW-0969">Cilium</keyword>
<dbReference type="SMART" id="SM00320">
    <property type="entry name" value="WD40"/>
    <property type="match status" value="7"/>
</dbReference>
<dbReference type="SUPFAM" id="SSF69322">
    <property type="entry name" value="Tricorn protease domain 2"/>
    <property type="match status" value="1"/>
</dbReference>
<dbReference type="SUPFAM" id="SSF50978">
    <property type="entry name" value="WD40 repeat-like"/>
    <property type="match status" value="1"/>
</dbReference>
<dbReference type="InterPro" id="IPR056456">
    <property type="entry name" value="Beta-prop_IFT80_2nd"/>
</dbReference>
<dbReference type="Pfam" id="PF23335">
    <property type="entry name" value="Beta-prop_IFT80_2nd"/>
    <property type="match status" value="1"/>
</dbReference>
<sequence length="761" mass="84874">MVRMSLSTHYRDVNTKKHSEIVTGASWSGANELVTVGDDKKVWLWNVEGEPQSLLLDVEQYCTELRWFPSLHGGKGSEVFVVGCTDGSFKLVSKSGRVEKVVTGAHNGAVTTLRWSNDGSSLATSGEDGQVKSWSRNGMFRSHLAQAEGAVYTLCWSAESEQILFSNGKHLVIRPLTPSSKQTMWKAHDAPVLCADWNAVTNLIVSGGEDCKYRVWDCYGRQLYASSASEYSISAVAWAPNGRYFAVGSFNMLRLCDKAGWSHSREAPEVGSVMTLCWTADSTQLAAGCGSGAVLFGQLVHREVSCAHLEVRQEEPHSLTVLNVTDDTREDLQFKDRVTEMSLSATHLVVITSTQACIYSTTNWSTPHIIELRGTVSLILQCARHFLMVDTMNGLQVLNYDGRVVSQPKFTAMRPDALSPLNVAYAPDLLAIIGHADPKVVMLIDPLTGKQLGTVQHSIDVEQVALSQRGDLSRRRLVVVDKNRDLYLTPVQGAQELYKLHIMVDSVAWNTETDALAAVSDGQMLVWFYPEVVYMDRELLPLTLSKQSGDWGKTAEIVEFRDTRTQVRRSDGSIVCAGVSPYPSILERFCSASEWEPALRLCRYVKSTELWACLAAMAIAGKELHTAEVAYAAIEQVDKLLYMCHIKELPTTEAREAELLLFRRRLPEAVNVLVQGGWIYRAIKMYVRLFQWEKAYELARQHQQHLDTVLLLRQRFLQQQRIEETLPKLATAAQQLGALNEEAIQAKIQAEEAREAERGGQ</sequence>
<name>A0A0M0JBJ0_9EUKA</name>
<dbReference type="PROSITE" id="PS50082">
    <property type="entry name" value="WD_REPEATS_2"/>
    <property type="match status" value="2"/>
</dbReference>
<keyword evidence="2 6" id="KW-0853">WD repeat</keyword>
<keyword evidence="11" id="KW-1185">Reference proteome</keyword>
<dbReference type="InterPro" id="IPR019775">
    <property type="entry name" value="WD40_repeat_CS"/>
</dbReference>
<evidence type="ECO:0000313" key="11">
    <source>
        <dbReference type="Proteomes" id="UP000037460"/>
    </source>
</evidence>
<dbReference type="EMBL" id="JWZX01003151">
    <property type="protein sequence ID" value="KOO23860.1"/>
    <property type="molecule type" value="Genomic_DNA"/>
</dbReference>
<dbReference type="GO" id="GO:0030992">
    <property type="term" value="C:intraciliary transport particle B"/>
    <property type="evidence" value="ECO:0007669"/>
    <property type="project" value="TreeGrafter"/>
</dbReference>
<gene>
    <name evidence="10" type="ORF">Ctob_003462</name>
</gene>
<keyword evidence="5" id="KW-0966">Cell projection</keyword>
<evidence type="ECO:0000256" key="4">
    <source>
        <dbReference type="ARBA" id="ARBA00023069"/>
    </source>
</evidence>
<dbReference type="InterPro" id="IPR056157">
    <property type="entry name" value="TPR_IFT80_172_dom"/>
</dbReference>
<dbReference type="InterPro" id="IPR036322">
    <property type="entry name" value="WD40_repeat_dom_sf"/>
</dbReference>
<evidence type="ECO:0000259" key="9">
    <source>
        <dbReference type="Pfam" id="PF23387"/>
    </source>
</evidence>
<dbReference type="Gene3D" id="2.130.10.10">
    <property type="entry name" value="YVTN repeat-like/Quinoprotein amine dehydrogenase"/>
    <property type="match status" value="2"/>
</dbReference>
<keyword evidence="3" id="KW-0677">Repeat</keyword>
<feature type="domain" description="IFT80 second beta-propeller" evidence="8">
    <location>
        <begin position="302"/>
        <end position="582"/>
    </location>
</feature>
<keyword evidence="10" id="KW-0282">Flagellum</keyword>
<keyword evidence="7" id="KW-0175">Coiled coil</keyword>
<evidence type="ECO:0000256" key="7">
    <source>
        <dbReference type="SAM" id="Coils"/>
    </source>
</evidence>
<dbReference type="PROSITE" id="PS00678">
    <property type="entry name" value="WD_REPEATS_1"/>
    <property type="match status" value="1"/>
</dbReference>
<reference evidence="11" key="1">
    <citation type="journal article" date="2015" name="PLoS Genet.">
        <title>Genome Sequence and Transcriptome Analyses of Chrysochromulina tobin: Metabolic Tools for Enhanced Algal Fitness in the Prominent Order Prymnesiales (Haptophyceae).</title>
        <authorList>
            <person name="Hovde B.T."/>
            <person name="Deodato C.R."/>
            <person name="Hunsperger H.M."/>
            <person name="Ryken S.A."/>
            <person name="Yost W."/>
            <person name="Jha R.K."/>
            <person name="Patterson J."/>
            <person name="Monnat R.J. Jr."/>
            <person name="Barlow S.B."/>
            <person name="Starkenburg S.R."/>
            <person name="Cattolico R.A."/>
        </authorList>
    </citation>
    <scope>NUCLEOTIDE SEQUENCE</scope>
    <source>
        <strain evidence="11">CCMP291</strain>
    </source>
</reference>
<evidence type="ECO:0000256" key="5">
    <source>
        <dbReference type="ARBA" id="ARBA00023273"/>
    </source>
</evidence>
<feature type="repeat" description="WD" evidence="6">
    <location>
        <begin position="185"/>
        <end position="217"/>
    </location>
</feature>
<dbReference type="Gene3D" id="1.25.40.470">
    <property type="match status" value="1"/>
</dbReference>
<feature type="domain" description="IFT80/172/WDR35 TPR" evidence="9">
    <location>
        <begin position="610"/>
        <end position="757"/>
    </location>
</feature>
<evidence type="ECO:0000256" key="3">
    <source>
        <dbReference type="ARBA" id="ARBA00022737"/>
    </source>
</evidence>
<evidence type="ECO:0000256" key="6">
    <source>
        <dbReference type="PROSITE-ProRule" id="PRU00221"/>
    </source>
</evidence>
<comment type="subcellular location">
    <subcellularLocation>
        <location evidence="1">Cell projection</location>
        <location evidence="1">Cilium</location>
    </subcellularLocation>
</comment>
<dbReference type="InterPro" id="IPR015943">
    <property type="entry name" value="WD40/YVTN_repeat-like_dom_sf"/>
</dbReference>
<dbReference type="Pfam" id="PF23387">
    <property type="entry name" value="TPR_IFT80_172"/>
    <property type="match status" value="1"/>
</dbReference>
<dbReference type="PANTHER" id="PTHR24098:SF0">
    <property type="entry name" value="OUTER SEGMENT 5"/>
    <property type="match status" value="1"/>
</dbReference>
<dbReference type="Proteomes" id="UP000037460">
    <property type="component" value="Unassembled WGS sequence"/>
</dbReference>
<dbReference type="PANTHER" id="PTHR24098">
    <property type="entry name" value="OUTER SEGMENT 5"/>
    <property type="match status" value="1"/>
</dbReference>
<feature type="coiled-coil region" evidence="7">
    <location>
        <begin position="729"/>
        <end position="756"/>
    </location>
</feature>
<evidence type="ECO:0000313" key="10">
    <source>
        <dbReference type="EMBL" id="KOO23860.1"/>
    </source>
</evidence>
<evidence type="ECO:0000259" key="8">
    <source>
        <dbReference type="Pfam" id="PF23335"/>
    </source>
</evidence>
<dbReference type="Pfam" id="PF00400">
    <property type="entry name" value="WD40"/>
    <property type="match status" value="4"/>
</dbReference>
<comment type="caution">
    <text evidence="10">The sequence shown here is derived from an EMBL/GenBank/DDBJ whole genome shotgun (WGS) entry which is preliminary data.</text>
</comment>
<protein>
    <submittedName>
        <fullName evidence="10">Intraflagellar transport protein 80-like protein</fullName>
    </submittedName>
</protein>
<dbReference type="InterPro" id="IPR001680">
    <property type="entry name" value="WD40_rpt"/>
</dbReference>
<dbReference type="PROSITE" id="PS50294">
    <property type="entry name" value="WD_REPEATS_REGION"/>
    <property type="match status" value="2"/>
</dbReference>
<dbReference type="GO" id="GO:0005929">
    <property type="term" value="C:cilium"/>
    <property type="evidence" value="ECO:0007669"/>
    <property type="project" value="UniProtKB-SubCell"/>
</dbReference>
<dbReference type="GO" id="GO:0060271">
    <property type="term" value="P:cilium assembly"/>
    <property type="evidence" value="ECO:0007669"/>
    <property type="project" value="TreeGrafter"/>
</dbReference>
<accession>A0A0M0JBJ0</accession>
<proteinExistence type="predicted"/>
<dbReference type="FunFam" id="1.25.40.470:FF:000007">
    <property type="entry name" value="Intraflagellar transport 80 homolog (Chlamydomonas)"/>
    <property type="match status" value="1"/>
</dbReference>